<evidence type="ECO:0000313" key="3">
    <source>
        <dbReference type="Proteomes" id="UP000215902"/>
    </source>
</evidence>
<keyword evidence="1" id="KW-1133">Transmembrane helix</keyword>
<organism evidence="2 3">
    <name type="scientific">Macrostomum lignano</name>
    <dbReference type="NCBI Taxonomy" id="282301"/>
    <lineage>
        <taxon>Eukaryota</taxon>
        <taxon>Metazoa</taxon>
        <taxon>Spiralia</taxon>
        <taxon>Lophotrochozoa</taxon>
        <taxon>Platyhelminthes</taxon>
        <taxon>Rhabditophora</taxon>
        <taxon>Macrostomorpha</taxon>
        <taxon>Macrostomida</taxon>
        <taxon>Macrostomidae</taxon>
        <taxon>Macrostomum</taxon>
    </lineage>
</organism>
<gene>
    <name evidence="2" type="ORF">BOX15_Mlig009458g1</name>
</gene>
<proteinExistence type="predicted"/>
<keyword evidence="1" id="KW-0812">Transmembrane</keyword>
<dbReference type="EMBL" id="NIVC01000773">
    <property type="protein sequence ID" value="PAA77001.1"/>
    <property type="molecule type" value="Genomic_DNA"/>
</dbReference>
<sequence>MEWRNSSPIELYSLGRDVTIKQCGFLNWTFDYQACVERVVLSAALLLLLVVFGSTVLWNTLTALMLHPPADRVKFSAVLSLQALIVLEAALLSVRLLFFEGAVLEYLTTALRVAVLLLYVQMRLLEYYCATRHAVPYPSRVVYFAPGLLLLLVLCCTAIGQRATDRVRCFSFYQVAFLVVEWLALLALSMVSYKHLKRLNRINTEPSVRNYLRCTVVLSVLVFAFGSLINLAYWLFLRSSSAASCSGVFNHDLRVYLPVHSIVVVTAHLLPSLAVLILFYQDAIEYKKIHEMERQRLLGQCERLSASAAADQGSISPTRSLYRPVYAGIDPQLAEGVSPAADPLFPVAEHAGFYQATACSFLDPIQELEETATVSTGSRPNSGAYLVNNA</sequence>
<accession>A0A267FT95</accession>
<comment type="caution">
    <text evidence="2">The sequence shown here is derived from an EMBL/GenBank/DDBJ whole genome shotgun (WGS) entry which is preliminary data.</text>
</comment>
<protein>
    <submittedName>
        <fullName evidence="2">Uncharacterized protein</fullName>
    </submittedName>
</protein>
<dbReference type="AlphaFoldDB" id="A0A267FT95"/>
<evidence type="ECO:0000313" key="2">
    <source>
        <dbReference type="EMBL" id="PAA77001.1"/>
    </source>
</evidence>
<name>A0A267FT95_9PLAT</name>
<keyword evidence="3" id="KW-1185">Reference proteome</keyword>
<reference evidence="2 3" key="1">
    <citation type="submission" date="2017-06" db="EMBL/GenBank/DDBJ databases">
        <title>A platform for efficient transgenesis in Macrostomum lignano, a flatworm model organism for stem cell research.</title>
        <authorList>
            <person name="Berezikov E."/>
        </authorList>
    </citation>
    <scope>NUCLEOTIDE SEQUENCE [LARGE SCALE GENOMIC DNA]</scope>
    <source>
        <strain evidence="2">DV1</strain>
        <tissue evidence="2">Whole organism</tissue>
    </source>
</reference>
<feature type="transmembrane region" description="Helical" evidence="1">
    <location>
        <begin position="256"/>
        <end position="280"/>
    </location>
</feature>
<keyword evidence="1" id="KW-0472">Membrane</keyword>
<feature type="transmembrane region" description="Helical" evidence="1">
    <location>
        <begin position="141"/>
        <end position="160"/>
    </location>
</feature>
<feature type="transmembrane region" description="Helical" evidence="1">
    <location>
        <begin position="103"/>
        <end position="120"/>
    </location>
</feature>
<feature type="transmembrane region" description="Helical" evidence="1">
    <location>
        <begin position="172"/>
        <end position="193"/>
    </location>
</feature>
<feature type="transmembrane region" description="Helical" evidence="1">
    <location>
        <begin position="39"/>
        <end position="66"/>
    </location>
</feature>
<feature type="transmembrane region" description="Helical" evidence="1">
    <location>
        <begin position="214"/>
        <end position="236"/>
    </location>
</feature>
<dbReference type="Proteomes" id="UP000215902">
    <property type="component" value="Unassembled WGS sequence"/>
</dbReference>
<evidence type="ECO:0000256" key="1">
    <source>
        <dbReference type="SAM" id="Phobius"/>
    </source>
</evidence>